<proteinExistence type="predicted"/>
<gene>
    <name evidence="1" type="ORF">DSO57_1027717</name>
</gene>
<evidence type="ECO:0000313" key="2">
    <source>
        <dbReference type="Proteomes" id="UP001165960"/>
    </source>
</evidence>
<reference evidence="1" key="1">
    <citation type="submission" date="2022-04" db="EMBL/GenBank/DDBJ databases">
        <title>Genome of the entomopathogenic fungus Entomophthora muscae.</title>
        <authorList>
            <person name="Elya C."/>
            <person name="Lovett B.R."/>
            <person name="Lee E."/>
            <person name="Macias A.M."/>
            <person name="Hajek A.E."/>
            <person name="De Bivort B.L."/>
            <person name="Kasson M.T."/>
            <person name="De Fine Licht H.H."/>
            <person name="Stajich J.E."/>
        </authorList>
    </citation>
    <scope>NUCLEOTIDE SEQUENCE</scope>
    <source>
        <strain evidence="1">Berkeley</strain>
    </source>
</reference>
<name>A0ACC2T1M2_9FUNG</name>
<comment type="caution">
    <text evidence="1">The sequence shown here is derived from an EMBL/GenBank/DDBJ whole genome shotgun (WGS) entry which is preliminary data.</text>
</comment>
<protein>
    <submittedName>
        <fullName evidence="1">Uncharacterized protein</fullName>
    </submittedName>
</protein>
<keyword evidence="2" id="KW-1185">Reference proteome</keyword>
<sequence length="215" mass="23836">MAKGFGLLFLLCGLDAQSIIVNRDTKDIIPINKTMELGAGVLWSNGAANFKQYHLNRAKLKSTSTCFWKTDTDSKNTSVCIKITQSGYRLGPETKHTTDLKGCATGTKCTFTIPKTMEAKPKFDFSGQVANGEWKDYFTGLLPAQARRELLKPSMKFKFNVDGTIPKEFWFRPIMFEAKASIDTTVDNKPMKASVDAMLPLKLESGAIDAIYGNL</sequence>
<accession>A0ACC2T1M2</accession>
<organism evidence="1 2">
    <name type="scientific">Entomophthora muscae</name>
    <dbReference type="NCBI Taxonomy" id="34485"/>
    <lineage>
        <taxon>Eukaryota</taxon>
        <taxon>Fungi</taxon>
        <taxon>Fungi incertae sedis</taxon>
        <taxon>Zoopagomycota</taxon>
        <taxon>Entomophthoromycotina</taxon>
        <taxon>Entomophthoromycetes</taxon>
        <taxon>Entomophthorales</taxon>
        <taxon>Entomophthoraceae</taxon>
        <taxon>Entomophthora</taxon>
    </lineage>
</organism>
<dbReference type="Proteomes" id="UP001165960">
    <property type="component" value="Unassembled WGS sequence"/>
</dbReference>
<dbReference type="EMBL" id="QTSX02003721">
    <property type="protein sequence ID" value="KAJ9068539.1"/>
    <property type="molecule type" value="Genomic_DNA"/>
</dbReference>
<evidence type="ECO:0000313" key="1">
    <source>
        <dbReference type="EMBL" id="KAJ9068539.1"/>
    </source>
</evidence>